<dbReference type="PANTHER" id="PTHR46224:SF6">
    <property type="entry name" value="ANKYRIN REPEAT FAMILY PROTEIN"/>
    <property type="match status" value="1"/>
</dbReference>
<feature type="repeat" description="TPR" evidence="1">
    <location>
        <begin position="24"/>
        <end position="57"/>
    </location>
</feature>
<evidence type="ECO:0000313" key="3">
    <source>
        <dbReference type="EMBL" id="KAF9619101.1"/>
    </source>
</evidence>
<reference evidence="3 4" key="1">
    <citation type="submission" date="2020-10" db="EMBL/GenBank/DDBJ databases">
        <title>The Coptis chinensis genome and diversification of protoberbering-type alkaloids.</title>
        <authorList>
            <person name="Wang B."/>
            <person name="Shu S."/>
            <person name="Song C."/>
            <person name="Liu Y."/>
        </authorList>
    </citation>
    <scope>NUCLEOTIDE SEQUENCE [LARGE SCALE GENOMIC DNA]</scope>
    <source>
        <strain evidence="3">HL-2020</strain>
        <tissue evidence="3">Leaf</tissue>
    </source>
</reference>
<dbReference type="PANTHER" id="PTHR46224">
    <property type="entry name" value="ANKYRIN REPEAT FAMILY PROTEIN"/>
    <property type="match status" value="1"/>
</dbReference>
<organism evidence="3 4">
    <name type="scientific">Coptis chinensis</name>
    <dbReference type="NCBI Taxonomy" id="261450"/>
    <lineage>
        <taxon>Eukaryota</taxon>
        <taxon>Viridiplantae</taxon>
        <taxon>Streptophyta</taxon>
        <taxon>Embryophyta</taxon>
        <taxon>Tracheophyta</taxon>
        <taxon>Spermatophyta</taxon>
        <taxon>Magnoliopsida</taxon>
        <taxon>Ranunculales</taxon>
        <taxon>Ranunculaceae</taxon>
        <taxon>Coptidoideae</taxon>
        <taxon>Coptis</taxon>
    </lineage>
</organism>
<feature type="compositionally biased region" description="Low complexity" evidence="2">
    <location>
        <begin position="136"/>
        <end position="146"/>
    </location>
</feature>
<name>A0A835IJU4_9MAGN</name>
<comment type="caution">
    <text evidence="3">The sequence shown here is derived from an EMBL/GenBank/DDBJ whole genome shotgun (WGS) entry which is preliminary data.</text>
</comment>
<sequence>MPTGNGYSALSDAKACIILRPDWPEAYYRAGTALSLLKKFNTAADTFLMGLKLDPGIKELQDAFQTSAVNESIELKHEVEALKGQLAAANTYAERCKTSTLQAKEAYLAIRAEVEELERKMDDLQEERECRTSGEARANPPQAAAPRSRDRVTLPRLVR</sequence>
<protein>
    <submittedName>
        <fullName evidence="3">Uncharacterized protein</fullName>
    </submittedName>
</protein>
<dbReference type="InterPro" id="IPR019734">
    <property type="entry name" value="TPR_rpt"/>
</dbReference>
<dbReference type="PROSITE" id="PS50005">
    <property type="entry name" value="TPR"/>
    <property type="match status" value="1"/>
</dbReference>
<dbReference type="InterPro" id="IPR011990">
    <property type="entry name" value="TPR-like_helical_dom_sf"/>
</dbReference>
<dbReference type="AlphaFoldDB" id="A0A835IJU4"/>
<feature type="compositionally biased region" description="Basic and acidic residues" evidence="2">
    <location>
        <begin position="123"/>
        <end position="134"/>
    </location>
</feature>
<dbReference type="Proteomes" id="UP000631114">
    <property type="component" value="Unassembled WGS sequence"/>
</dbReference>
<dbReference type="EMBL" id="JADFTS010000002">
    <property type="protein sequence ID" value="KAF9619101.1"/>
    <property type="molecule type" value="Genomic_DNA"/>
</dbReference>
<feature type="region of interest" description="Disordered" evidence="2">
    <location>
        <begin position="123"/>
        <end position="159"/>
    </location>
</feature>
<proteinExistence type="predicted"/>
<accession>A0A835IJU4</accession>
<dbReference type="SUPFAM" id="SSF48452">
    <property type="entry name" value="TPR-like"/>
    <property type="match status" value="1"/>
</dbReference>
<keyword evidence="4" id="KW-1185">Reference proteome</keyword>
<dbReference type="InterPro" id="IPR051616">
    <property type="entry name" value="Cul2-RING_E3_ligase_SR"/>
</dbReference>
<keyword evidence="1" id="KW-0802">TPR repeat</keyword>
<dbReference type="Gene3D" id="1.25.40.10">
    <property type="entry name" value="Tetratricopeptide repeat domain"/>
    <property type="match status" value="1"/>
</dbReference>
<evidence type="ECO:0000256" key="2">
    <source>
        <dbReference type="SAM" id="MobiDB-lite"/>
    </source>
</evidence>
<gene>
    <name evidence="3" type="ORF">IFM89_005115</name>
</gene>
<evidence type="ECO:0000256" key="1">
    <source>
        <dbReference type="PROSITE-ProRule" id="PRU00339"/>
    </source>
</evidence>
<evidence type="ECO:0000313" key="4">
    <source>
        <dbReference type="Proteomes" id="UP000631114"/>
    </source>
</evidence>
<dbReference type="OrthoDB" id="433738at2759"/>